<dbReference type="Bgee" id="WBGene00195246">
    <property type="expression patterns" value="Expressed in embryo and 2 other cell types or tissues"/>
</dbReference>
<accession>E1B6Q4</accession>
<dbReference type="Proteomes" id="UP000001940">
    <property type="component" value="Chromosome II"/>
</dbReference>
<dbReference type="GeneID" id="13184789"/>
<dbReference type="InParanoid" id="E1B6Q4"/>
<name>E1B6Q4_CAEEL</name>
<dbReference type="CTD" id="13184789"/>
<dbReference type="WormBase" id="ZK546.19">
    <property type="protein sequence ID" value="CE45346"/>
    <property type="gene ID" value="WBGene00195246"/>
</dbReference>
<dbReference type="PaxDb" id="6239-ZK546.19"/>
<dbReference type="AlphaFoldDB" id="E1B6Q4"/>
<dbReference type="EMBL" id="BX284602">
    <property type="protein sequence ID" value="CCD73229.1"/>
    <property type="molecule type" value="Genomic_DNA"/>
</dbReference>
<keyword evidence="2" id="KW-1185">Reference proteome</keyword>
<dbReference type="RefSeq" id="NP_001254094.1">
    <property type="nucleotide sequence ID" value="NM_001267165.1"/>
</dbReference>
<proteinExistence type="predicted"/>
<gene>
    <name evidence="1" type="ORF">CELE_ZK546.19</name>
    <name evidence="1 3" type="ORF">ZK546.19</name>
</gene>
<evidence type="ECO:0000313" key="2">
    <source>
        <dbReference type="Proteomes" id="UP000001940"/>
    </source>
</evidence>
<dbReference type="AGR" id="WB:WBGene00195246"/>
<dbReference type="HOGENOM" id="CLU_2499939_0_0_1"/>
<evidence type="ECO:0000313" key="3">
    <source>
        <dbReference type="WormBase" id="ZK546.19"/>
    </source>
</evidence>
<evidence type="ECO:0000313" key="1">
    <source>
        <dbReference type="EMBL" id="CCD73229.1"/>
    </source>
</evidence>
<organism evidence="1 2">
    <name type="scientific">Caenorhabditis elegans</name>
    <dbReference type="NCBI Taxonomy" id="6239"/>
    <lineage>
        <taxon>Eukaryota</taxon>
        <taxon>Metazoa</taxon>
        <taxon>Ecdysozoa</taxon>
        <taxon>Nematoda</taxon>
        <taxon>Chromadorea</taxon>
        <taxon>Rhabditida</taxon>
        <taxon>Rhabditina</taxon>
        <taxon>Rhabditomorpha</taxon>
        <taxon>Rhabditoidea</taxon>
        <taxon>Rhabditidae</taxon>
        <taxon>Peloderinae</taxon>
        <taxon>Caenorhabditis</taxon>
    </lineage>
</organism>
<dbReference type="KEGG" id="cel:CELE_ZK546.19"/>
<reference evidence="1 2" key="1">
    <citation type="journal article" date="1998" name="Science">
        <title>Genome sequence of the nematode C. elegans: a platform for investigating biology.</title>
        <authorList>
            <consortium name="The C. elegans sequencing consortium"/>
            <person name="Sulson J.E."/>
            <person name="Waterston R."/>
        </authorList>
    </citation>
    <scope>NUCLEOTIDE SEQUENCE [LARGE SCALE GENOMIC DNA]</scope>
    <source>
        <strain evidence="1 2">Bristol N2</strain>
    </source>
</reference>
<sequence>MANNTFTATCFVHLFTYSASLLSWVVPFVSASLDGRSFIIYCYCQSFSMRLHHLNYLTSWSCPTTFVRHPAHLELDRYLLDDSEVQ</sequence>
<protein>
    <submittedName>
        <fullName evidence="1">Secreted protein</fullName>
    </submittedName>
</protein>